<reference evidence="2" key="1">
    <citation type="submission" date="2020-02" db="EMBL/GenBank/DDBJ databases">
        <authorList>
            <person name="Meier V. D."/>
        </authorList>
    </citation>
    <scope>NUCLEOTIDE SEQUENCE</scope>
    <source>
        <strain evidence="2">AVDCRST_MAG04</strain>
    </source>
</reference>
<proteinExistence type="predicted"/>
<feature type="region of interest" description="Disordered" evidence="1">
    <location>
        <begin position="32"/>
        <end position="86"/>
    </location>
</feature>
<evidence type="ECO:0000313" key="2">
    <source>
        <dbReference type="EMBL" id="CAA9271595.1"/>
    </source>
</evidence>
<feature type="compositionally biased region" description="Low complexity" evidence="1">
    <location>
        <begin position="131"/>
        <end position="140"/>
    </location>
</feature>
<gene>
    <name evidence="2" type="ORF">AVDCRST_MAG04-3120</name>
</gene>
<feature type="non-terminal residue" evidence="2">
    <location>
        <position position="166"/>
    </location>
</feature>
<name>A0A6J4J5Y5_9PROT</name>
<sequence>EARRLLPLWRRAVPAALRASLPLPALLLLDLPQDGGRGRLRHQPRRRRDEPPGVRPPARLGLPRQAARTGRDPRPPQPGGAALLRPVRQRPLALRQALAGPHPPLRLGRGHALAGRAALHAHDAGVQGALGGAADQAGRQAVRRVPGRKHRRLARTARPGAGRGGV</sequence>
<feature type="non-terminal residue" evidence="2">
    <location>
        <position position="1"/>
    </location>
</feature>
<feature type="compositionally biased region" description="Basic residues" evidence="1">
    <location>
        <begin position="141"/>
        <end position="155"/>
    </location>
</feature>
<dbReference type="EMBL" id="CADCTL010000223">
    <property type="protein sequence ID" value="CAA9271595.1"/>
    <property type="molecule type" value="Genomic_DNA"/>
</dbReference>
<organism evidence="2">
    <name type="scientific">uncultured Acetobacteraceae bacterium</name>
    <dbReference type="NCBI Taxonomy" id="169975"/>
    <lineage>
        <taxon>Bacteria</taxon>
        <taxon>Pseudomonadati</taxon>
        <taxon>Pseudomonadota</taxon>
        <taxon>Alphaproteobacteria</taxon>
        <taxon>Acetobacterales</taxon>
        <taxon>Acetobacteraceae</taxon>
        <taxon>environmental samples</taxon>
    </lineage>
</organism>
<accession>A0A6J4J5Y5</accession>
<dbReference type="AlphaFoldDB" id="A0A6J4J5Y5"/>
<feature type="region of interest" description="Disordered" evidence="1">
    <location>
        <begin position="131"/>
        <end position="166"/>
    </location>
</feature>
<protein>
    <submittedName>
        <fullName evidence="2">Uncharacterized protein</fullName>
    </submittedName>
</protein>
<evidence type="ECO:0000256" key="1">
    <source>
        <dbReference type="SAM" id="MobiDB-lite"/>
    </source>
</evidence>